<sequence>MSCGKKQNYCHKVKIERPVHHRFQYLLEFKKTERKWHFPFLAALCIGSCLFIGYFLGKPNYGSLSSLGALTILYFTSAPITQRMVHLAVCAFGMVFSFTISLFFSFNAYAAGLSLGIVSFLAHFITSYFKVPPPGNFFFIMLAAMASTYQFDLEMIPVRVGLVAMGAILSCTLAFLYSVFIEKGEVLSLPRRRSFNKRRYTKFVESSIIGFFMMLTLIAGHLLKFENTYWISIATIAIIQGRNFEHVRQRNMHRILGTFIGIGFAWLILLFDPAKIEMIIMITVLQFIIELLIVRNYGFAVIFITPLTILLTETGSLVHHDVENLMHARLLDTIIGSLIGLAAGFFLYHQQIINNLEKNIRYSYFQFKKLKK</sequence>
<keyword evidence="4 5" id="KW-0472">Membrane</keyword>
<feature type="transmembrane region" description="Helical" evidence="5">
    <location>
        <begin position="158"/>
        <end position="182"/>
    </location>
</feature>
<accession>A0A7Y0FRX2</accession>
<keyword evidence="2 5" id="KW-0812">Transmembrane</keyword>
<feature type="transmembrane region" description="Helical" evidence="5">
    <location>
        <begin position="299"/>
        <end position="318"/>
    </location>
</feature>
<evidence type="ECO:0000259" key="6">
    <source>
        <dbReference type="Pfam" id="PF13515"/>
    </source>
</evidence>
<evidence type="ECO:0000256" key="3">
    <source>
        <dbReference type="ARBA" id="ARBA00022989"/>
    </source>
</evidence>
<evidence type="ECO:0000256" key="2">
    <source>
        <dbReference type="ARBA" id="ARBA00022692"/>
    </source>
</evidence>
<evidence type="ECO:0000256" key="4">
    <source>
        <dbReference type="ARBA" id="ARBA00023136"/>
    </source>
</evidence>
<dbReference type="Proteomes" id="UP000544054">
    <property type="component" value="Unassembled WGS sequence"/>
</dbReference>
<name>A0A7Y0FRX2_9FLAO</name>
<dbReference type="GO" id="GO:0016020">
    <property type="term" value="C:membrane"/>
    <property type="evidence" value="ECO:0007669"/>
    <property type="project" value="UniProtKB-SubCell"/>
</dbReference>
<evidence type="ECO:0000313" key="8">
    <source>
        <dbReference type="Proteomes" id="UP000544054"/>
    </source>
</evidence>
<keyword evidence="8" id="KW-1185">Reference proteome</keyword>
<dbReference type="EMBL" id="JABBGI010000015">
    <property type="protein sequence ID" value="NML70692.1"/>
    <property type="molecule type" value="Genomic_DNA"/>
</dbReference>
<feature type="transmembrane region" description="Helical" evidence="5">
    <location>
        <begin position="110"/>
        <end position="129"/>
    </location>
</feature>
<comment type="caution">
    <text evidence="7">The sequence shown here is derived from an EMBL/GenBank/DDBJ whole genome shotgun (WGS) entry which is preliminary data.</text>
</comment>
<feature type="transmembrane region" description="Helical" evidence="5">
    <location>
        <begin position="36"/>
        <end position="55"/>
    </location>
</feature>
<proteinExistence type="predicted"/>
<reference evidence="7 8" key="1">
    <citation type="submission" date="2020-04" db="EMBL/GenBank/DDBJ databases">
        <title>Chryseobacterium sp. RP-3-3 sp. nov., isolated from Jeju soil.</title>
        <authorList>
            <person name="Dahal R.H."/>
        </authorList>
    </citation>
    <scope>NUCLEOTIDE SEQUENCE [LARGE SCALE GENOMIC DNA]</scope>
    <source>
        <strain evidence="7 8">RP-3-3</strain>
    </source>
</reference>
<comment type="subcellular location">
    <subcellularLocation>
        <location evidence="1">Membrane</location>
        <topology evidence="1">Multi-pass membrane protein</topology>
    </subcellularLocation>
</comment>
<keyword evidence="3 5" id="KW-1133">Transmembrane helix</keyword>
<feature type="transmembrane region" description="Helical" evidence="5">
    <location>
        <begin position="84"/>
        <end position="104"/>
    </location>
</feature>
<dbReference type="AlphaFoldDB" id="A0A7Y0FRX2"/>
<dbReference type="Pfam" id="PF13515">
    <property type="entry name" value="FUSC_2"/>
    <property type="match status" value="1"/>
</dbReference>
<evidence type="ECO:0000256" key="1">
    <source>
        <dbReference type="ARBA" id="ARBA00004141"/>
    </source>
</evidence>
<organism evidence="7 8">
    <name type="scientific">Chryseobacterium antibioticum</name>
    <dbReference type="NCBI Taxonomy" id="2728847"/>
    <lineage>
        <taxon>Bacteria</taxon>
        <taxon>Pseudomonadati</taxon>
        <taxon>Bacteroidota</taxon>
        <taxon>Flavobacteriia</taxon>
        <taxon>Flavobacteriales</taxon>
        <taxon>Weeksellaceae</taxon>
        <taxon>Chryseobacterium group</taxon>
        <taxon>Chryseobacterium</taxon>
    </lineage>
</organism>
<feature type="domain" description="Integral membrane bound transporter" evidence="6">
    <location>
        <begin position="216"/>
        <end position="342"/>
    </location>
</feature>
<feature type="transmembrane region" description="Helical" evidence="5">
    <location>
        <begin position="203"/>
        <end position="223"/>
    </location>
</feature>
<feature type="transmembrane region" description="Helical" evidence="5">
    <location>
        <begin position="252"/>
        <end position="270"/>
    </location>
</feature>
<protein>
    <submittedName>
        <fullName evidence="7">FUSC family protein</fullName>
    </submittedName>
</protein>
<feature type="transmembrane region" description="Helical" evidence="5">
    <location>
        <begin position="330"/>
        <end position="348"/>
    </location>
</feature>
<evidence type="ECO:0000313" key="7">
    <source>
        <dbReference type="EMBL" id="NML70692.1"/>
    </source>
</evidence>
<dbReference type="InterPro" id="IPR049453">
    <property type="entry name" value="Memb_transporter_dom"/>
</dbReference>
<gene>
    <name evidence="7" type="ORF">HHL23_12945</name>
</gene>
<evidence type="ECO:0000256" key="5">
    <source>
        <dbReference type="SAM" id="Phobius"/>
    </source>
</evidence>